<keyword evidence="2" id="KW-0288">FMN</keyword>
<evidence type="ECO:0000313" key="5">
    <source>
        <dbReference type="EMBL" id="RSZ57959.1"/>
    </source>
</evidence>
<dbReference type="Proteomes" id="UP000278085">
    <property type="component" value="Unassembled WGS sequence"/>
</dbReference>
<evidence type="ECO:0000313" key="6">
    <source>
        <dbReference type="Proteomes" id="UP000278085"/>
    </source>
</evidence>
<evidence type="ECO:0000256" key="2">
    <source>
        <dbReference type="ARBA" id="ARBA00022643"/>
    </source>
</evidence>
<dbReference type="Pfam" id="PF00881">
    <property type="entry name" value="Nitroreductase"/>
    <property type="match status" value="1"/>
</dbReference>
<dbReference type="AlphaFoldDB" id="A0A430HKE0"/>
<dbReference type="OrthoDB" id="9773807at2"/>
<reference evidence="5 6" key="1">
    <citation type="submission" date="2018-12" db="EMBL/GenBank/DDBJ databases">
        <authorList>
            <person name="Yang E."/>
        </authorList>
    </citation>
    <scope>NUCLEOTIDE SEQUENCE [LARGE SCALE GENOMIC DNA]</scope>
    <source>
        <strain evidence="5 6">SOD</strain>
    </source>
</reference>
<dbReference type="Gene3D" id="3.40.109.10">
    <property type="entry name" value="NADH Oxidase"/>
    <property type="match status" value="1"/>
</dbReference>
<dbReference type="InterPro" id="IPR029479">
    <property type="entry name" value="Nitroreductase"/>
</dbReference>
<dbReference type="SUPFAM" id="SSF55469">
    <property type="entry name" value="FMN-dependent nitroreductase-like"/>
    <property type="match status" value="1"/>
</dbReference>
<dbReference type="EMBL" id="RXLQ01000008">
    <property type="protein sequence ID" value="RSZ57959.1"/>
    <property type="molecule type" value="Genomic_DNA"/>
</dbReference>
<dbReference type="InterPro" id="IPR012825">
    <property type="entry name" value="BluB"/>
</dbReference>
<organism evidence="5 6">
    <name type="scientific">Massilia atriviolacea</name>
    <dbReference type="NCBI Taxonomy" id="2495579"/>
    <lineage>
        <taxon>Bacteria</taxon>
        <taxon>Pseudomonadati</taxon>
        <taxon>Pseudomonadota</taxon>
        <taxon>Betaproteobacteria</taxon>
        <taxon>Burkholderiales</taxon>
        <taxon>Oxalobacteraceae</taxon>
        <taxon>Telluria group</taxon>
        <taxon>Massilia</taxon>
    </lineage>
</organism>
<keyword evidence="1" id="KW-0285">Flavoprotein</keyword>
<protein>
    <submittedName>
        <fullName evidence="5">5,6-dimethylbenzimidazole synthase</fullName>
        <ecNumber evidence="5">1.13.11.79</ecNumber>
    </submittedName>
</protein>
<dbReference type="RefSeq" id="WP_126075164.1">
    <property type="nucleotide sequence ID" value="NZ_CP051166.1"/>
</dbReference>
<name>A0A430HKE0_9BURK</name>
<dbReference type="GO" id="GO:0102919">
    <property type="term" value="F:5,6-dimethylbenzimidazole synthase activity"/>
    <property type="evidence" value="ECO:0007669"/>
    <property type="project" value="UniProtKB-EC"/>
</dbReference>
<dbReference type="InterPro" id="IPR050627">
    <property type="entry name" value="Nitroreductase/BluB"/>
</dbReference>
<dbReference type="EC" id="1.13.11.79" evidence="5"/>
<accession>A0A430HKE0</accession>
<evidence type="ECO:0000259" key="4">
    <source>
        <dbReference type="Pfam" id="PF00881"/>
    </source>
</evidence>
<keyword evidence="6" id="KW-1185">Reference proteome</keyword>
<dbReference type="NCBIfam" id="TIGR02476">
    <property type="entry name" value="BluB"/>
    <property type="match status" value="1"/>
</dbReference>
<comment type="caution">
    <text evidence="5">The sequence shown here is derived from an EMBL/GenBank/DDBJ whole genome shotgun (WGS) entry which is preliminary data.</text>
</comment>
<keyword evidence="3 5" id="KW-0560">Oxidoreductase</keyword>
<dbReference type="PANTHER" id="PTHR23026:SF90">
    <property type="entry name" value="IODOTYROSINE DEIODINASE 1"/>
    <property type="match status" value="1"/>
</dbReference>
<evidence type="ECO:0000256" key="3">
    <source>
        <dbReference type="ARBA" id="ARBA00023002"/>
    </source>
</evidence>
<gene>
    <name evidence="5" type="primary">bluB</name>
    <name evidence="5" type="ORF">EJB06_16710</name>
</gene>
<sequence>MAAPAAQSAPPANCETSLSDQFSQNDIDAVYRAIAARRDVRHFVPGAIDEALFARLIAAAHQAPSVGMMQPWRFIRIRSDAVREAIVRLVDEERLATAEALGERGTAFMRLKVEGIRECGELLVAALMDRREEYVFGRRTLPEMDLASVACALQNMWLASRAEGLGMGWVSLFDPDKLAALLSIPAGGKPVAVVCIGHVAQFYPMPMLEMEGWETRRKLDDMLFVDGWDNSHPPLLKAASDTP</sequence>
<feature type="domain" description="Nitroreductase" evidence="4">
    <location>
        <begin position="34"/>
        <end position="198"/>
    </location>
</feature>
<dbReference type="PANTHER" id="PTHR23026">
    <property type="entry name" value="NADPH NITROREDUCTASE"/>
    <property type="match status" value="1"/>
</dbReference>
<dbReference type="InterPro" id="IPR000415">
    <property type="entry name" value="Nitroreductase-like"/>
</dbReference>
<evidence type="ECO:0000256" key="1">
    <source>
        <dbReference type="ARBA" id="ARBA00022630"/>
    </source>
</evidence>
<proteinExistence type="predicted"/>